<organism evidence="2 3">
    <name type="scientific">Vespula maculifrons</name>
    <name type="common">Eastern yellow jacket</name>
    <name type="synonym">Wasp</name>
    <dbReference type="NCBI Taxonomy" id="7453"/>
    <lineage>
        <taxon>Eukaryota</taxon>
        <taxon>Metazoa</taxon>
        <taxon>Ecdysozoa</taxon>
        <taxon>Arthropoda</taxon>
        <taxon>Hexapoda</taxon>
        <taxon>Insecta</taxon>
        <taxon>Pterygota</taxon>
        <taxon>Neoptera</taxon>
        <taxon>Endopterygota</taxon>
        <taxon>Hymenoptera</taxon>
        <taxon>Apocrita</taxon>
        <taxon>Aculeata</taxon>
        <taxon>Vespoidea</taxon>
        <taxon>Vespidae</taxon>
        <taxon>Vespinae</taxon>
        <taxon>Vespula</taxon>
    </lineage>
</organism>
<gene>
    <name evidence="2" type="ORF">V1477_000099</name>
</gene>
<comment type="caution">
    <text evidence="2">The sequence shown here is derived from an EMBL/GenBank/DDBJ whole genome shotgun (WGS) entry which is preliminary data.</text>
</comment>
<keyword evidence="3" id="KW-1185">Reference proteome</keyword>
<feature type="region of interest" description="Disordered" evidence="1">
    <location>
        <begin position="1"/>
        <end position="33"/>
    </location>
</feature>
<proteinExistence type="predicted"/>
<dbReference type="EMBL" id="JAYRBN010000002">
    <property type="protein sequence ID" value="KAL2751623.1"/>
    <property type="molecule type" value="Genomic_DNA"/>
</dbReference>
<evidence type="ECO:0000313" key="2">
    <source>
        <dbReference type="EMBL" id="KAL2751623.1"/>
    </source>
</evidence>
<name>A0ABD2D439_VESMC</name>
<dbReference type="AlphaFoldDB" id="A0ABD2D439"/>
<sequence>MEDKCNSEGSHGGGTKEPDFLSTSNTSKSVKEDECLESRASFVGPSLSATIGASKPAKIIETARLATAKGASTRVLVLMFLRKVRMIILDNKEPGEQLLEMLQLLEKDEPTIDHKTVLHHLKKAGCKKKCSVCVPHDQIVKH</sequence>
<reference evidence="2 3" key="1">
    <citation type="journal article" date="2024" name="Ann. Entomol. Soc. Am.">
        <title>Genomic analyses of the southern and eastern yellowjacket wasps (Hymenoptera: Vespidae) reveal evolutionary signatures of social life.</title>
        <authorList>
            <person name="Catto M.A."/>
            <person name="Caine P.B."/>
            <person name="Orr S.E."/>
            <person name="Hunt B.G."/>
            <person name="Goodisman M.A.D."/>
        </authorList>
    </citation>
    <scope>NUCLEOTIDE SEQUENCE [LARGE SCALE GENOMIC DNA]</scope>
    <source>
        <strain evidence="2">232</strain>
        <tissue evidence="2">Head and thorax</tissue>
    </source>
</reference>
<dbReference type="Proteomes" id="UP001607303">
    <property type="component" value="Unassembled WGS sequence"/>
</dbReference>
<evidence type="ECO:0000256" key="1">
    <source>
        <dbReference type="SAM" id="MobiDB-lite"/>
    </source>
</evidence>
<accession>A0ABD2D439</accession>
<protein>
    <submittedName>
        <fullName evidence="2">Uncharacterized protein</fullName>
    </submittedName>
</protein>
<evidence type="ECO:0000313" key="3">
    <source>
        <dbReference type="Proteomes" id="UP001607303"/>
    </source>
</evidence>